<feature type="transmembrane region" description="Helical" evidence="7">
    <location>
        <begin position="231"/>
        <end position="251"/>
    </location>
</feature>
<feature type="domain" description="NADH-Ubiquinone oxidoreductase (complex I) chain 5 N-terminal" evidence="9">
    <location>
        <begin position="119"/>
        <end position="169"/>
    </location>
</feature>
<evidence type="ECO:0000313" key="10">
    <source>
        <dbReference type="EMBL" id="PZO70524.1"/>
    </source>
</evidence>
<dbReference type="InterPro" id="IPR001516">
    <property type="entry name" value="Proton_antipo_N"/>
</dbReference>
<dbReference type="InterPro" id="IPR003945">
    <property type="entry name" value="NU5C-like"/>
</dbReference>
<feature type="transmembrane region" description="Helical" evidence="7">
    <location>
        <begin position="168"/>
        <end position="185"/>
    </location>
</feature>
<name>A0A2W4YLM6_9SPHN</name>
<proteinExistence type="predicted"/>
<feature type="compositionally biased region" description="Basic and acidic residues" evidence="6">
    <location>
        <begin position="53"/>
        <end position="71"/>
    </location>
</feature>
<dbReference type="Proteomes" id="UP000249555">
    <property type="component" value="Unassembled WGS sequence"/>
</dbReference>
<dbReference type="Pfam" id="PF00361">
    <property type="entry name" value="Proton_antipo_M"/>
    <property type="match status" value="1"/>
</dbReference>
<feature type="region of interest" description="Disordered" evidence="6">
    <location>
        <begin position="33"/>
        <end position="74"/>
    </location>
</feature>
<dbReference type="EMBL" id="QFMX01000107">
    <property type="protein sequence ID" value="PZO70524.1"/>
    <property type="molecule type" value="Genomic_DNA"/>
</dbReference>
<protein>
    <submittedName>
        <fullName evidence="10">NADH-quinone oxidoreductase subunit L</fullName>
    </submittedName>
</protein>
<dbReference type="GO" id="GO:0003954">
    <property type="term" value="F:NADH dehydrogenase activity"/>
    <property type="evidence" value="ECO:0007669"/>
    <property type="project" value="TreeGrafter"/>
</dbReference>
<organism evidence="10 11">
    <name type="scientific">Sphingomonas taxi</name>
    <dbReference type="NCBI Taxonomy" id="1549858"/>
    <lineage>
        <taxon>Bacteria</taxon>
        <taxon>Pseudomonadati</taxon>
        <taxon>Pseudomonadota</taxon>
        <taxon>Alphaproteobacteria</taxon>
        <taxon>Sphingomonadales</taxon>
        <taxon>Sphingomonadaceae</taxon>
        <taxon>Sphingomonas</taxon>
    </lineage>
</organism>
<dbReference type="PANTHER" id="PTHR42829:SF2">
    <property type="entry name" value="NADH-UBIQUINONE OXIDOREDUCTASE CHAIN 5"/>
    <property type="match status" value="1"/>
</dbReference>
<evidence type="ECO:0000256" key="3">
    <source>
        <dbReference type="ARBA" id="ARBA00022989"/>
    </source>
</evidence>
<reference evidence="10 11" key="1">
    <citation type="submission" date="2017-08" db="EMBL/GenBank/DDBJ databases">
        <title>Infants hospitalized years apart are colonized by the same room-sourced microbial strains.</title>
        <authorList>
            <person name="Brooks B."/>
            <person name="Olm M.R."/>
            <person name="Firek B.A."/>
            <person name="Baker R."/>
            <person name="Thomas B.C."/>
            <person name="Morowitz M.J."/>
            <person name="Banfield J.F."/>
        </authorList>
    </citation>
    <scope>NUCLEOTIDE SEQUENCE [LARGE SCALE GENOMIC DNA]</scope>
    <source>
        <strain evidence="10">S2_018_000_R3_119</strain>
    </source>
</reference>
<evidence type="ECO:0000259" key="9">
    <source>
        <dbReference type="Pfam" id="PF00662"/>
    </source>
</evidence>
<keyword evidence="3 7" id="KW-1133">Transmembrane helix</keyword>
<accession>A0A2W4YLM6</accession>
<feature type="transmembrane region" description="Helical" evidence="7">
    <location>
        <begin position="137"/>
        <end position="156"/>
    </location>
</feature>
<evidence type="ECO:0000256" key="5">
    <source>
        <dbReference type="RuleBase" id="RU000320"/>
    </source>
</evidence>
<dbReference type="GO" id="GO:0015990">
    <property type="term" value="P:electron transport coupled proton transport"/>
    <property type="evidence" value="ECO:0007669"/>
    <property type="project" value="TreeGrafter"/>
</dbReference>
<evidence type="ECO:0000256" key="1">
    <source>
        <dbReference type="ARBA" id="ARBA00004127"/>
    </source>
</evidence>
<feature type="non-terminal residue" evidence="10">
    <location>
        <position position="256"/>
    </location>
</feature>
<dbReference type="GO" id="GO:0012505">
    <property type="term" value="C:endomembrane system"/>
    <property type="evidence" value="ECO:0007669"/>
    <property type="project" value="UniProtKB-SubCell"/>
</dbReference>
<dbReference type="InterPro" id="IPR001750">
    <property type="entry name" value="ND/Mrp_TM"/>
</dbReference>
<keyword evidence="2 5" id="KW-0812">Transmembrane</keyword>
<feature type="compositionally biased region" description="Basic and acidic residues" evidence="6">
    <location>
        <begin position="37"/>
        <end position="46"/>
    </location>
</feature>
<evidence type="ECO:0000256" key="2">
    <source>
        <dbReference type="ARBA" id="ARBA00022692"/>
    </source>
</evidence>
<sequence length="256" mass="27861">MYHLIVFLPLLGAILAGVIALAGARKRHPGAVGPVDAFHHAHDHGHAGRHSAHAHDPHAHDDHGHDDHGHGPVEPAAQGSRLAELITTGLLMVSALLSWIAFIDLGLSGNDAHVTVLRWITSGSLAIDWAFRVDTLTAVMLVVVTSVSALVHLYSIGYMHEDPHRPRFFGYLSLFTFMMLMLVTADNLVQLFFGWEGVGLASYLLIGFWYEKPSANAAAMKAFIVNRVGDLGFGLGVMLTFWTFGTIYFHGENGII</sequence>
<evidence type="ECO:0000256" key="4">
    <source>
        <dbReference type="ARBA" id="ARBA00023136"/>
    </source>
</evidence>
<dbReference type="Pfam" id="PF00662">
    <property type="entry name" value="Proton_antipo_N"/>
    <property type="match status" value="1"/>
</dbReference>
<gene>
    <name evidence="10" type="ORF">DI640_14875</name>
</gene>
<dbReference type="GO" id="GO:0042773">
    <property type="term" value="P:ATP synthesis coupled electron transport"/>
    <property type="evidence" value="ECO:0007669"/>
    <property type="project" value="InterPro"/>
</dbReference>
<comment type="caution">
    <text evidence="10">The sequence shown here is derived from an EMBL/GenBank/DDBJ whole genome shotgun (WGS) entry which is preliminary data.</text>
</comment>
<dbReference type="PRINTS" id="PR01434">
    <property type="entry name" value="NADHDHGNASE5"/>
</dbReference>
<dbReference type="GO" id="GO:0016020">
    <property type="term" value="C:membrane"/>
    <property type="evidence" value="ECO:0007669"/>
    <property type="project" value="UniProtKB-SubCell"/>
</dbReference>
<feature type="transmembrane region" description="Helical" evidence="7">
    <location>
        <begin position="85"/>
        <end position="107"/>
    </location>
</feature>
<feature type="domain" description="NADH:quinone oxidoreductase/Mrp antiporter transmembrane" evidence="8">
    <location>
        <begin position="185"/>
        <end position="250"/>
    </location>
</feature>
<keyword evidence="4 7" id="KW-0472">Membrane</keyword>
<evidence type="ECO:0000256" key="6">
    <source>
        <dbReference type="SAM" id="MobiDB-lite"/>
    </source>
</evidence>
<feature type="transmembrane region" description="Helical" evidence="7">
    <location>
        <begin position="191"/>
        <end position="210"/>
    </location>
</feature>
<dbReference type="PANTHER" id="PTHR42829">
    <property type="entry name" value="NADH-UBIQUINONE OXIDOREDUCTASE CHAIN 5"/>
    <property type="match status" value="1"/>
</dbReference>
<comment type="subcellular location">
    <subcellularLocation>
        <location evidence="1">Endomembrane system</location>
        <topology evidence="1">Multi-pass membrane protein</topology>
    </subcellularLocation>
    <subcellularLocation>
        <location evidence="5">Membrane</location>
        <topology evidence="5">Multi-pass membrane protein</topology>
    </subcellularLocation>
</comment>
<dbReference type="AlphaFoldDB" id="A0A2W4YLM6"/>
<evidence type="ECO:0000256" key="7">
    <source>
        <dbReference type="SAM" id="Phobius"/>
    </source>
</evidence>
<evidence type="ECO:0000313" key="11">
    <source>
        <dbReference type="Proteomes" id="UP000249555"/>
    </source>
</evidence>
<evidence type="ECO:0000259" key="8">
    <source>
        <dbReference type="Pfam" id="PF00361"/>
    </source>
</evidence>
<dbReference type="GO" id="GO:0008137">
    <property type="term" value="F:NADH dehydrogenase (ubiquinone) activity"/>
    <property type="evidence" value="ECO:0007669"/>
    <property type="project" value="InterPro"/>
</dbReference>